<dbReference type="Proteomes" id="UP000070544">
    <property type="component" value="Unassembled WGS sequence"/>
</dbReference>
<keyword evidence="3" id="KW-1185">Reference proteome</keyword>
<feature type="region of interest" description="Disordered" evidence="1">
    <location>
        <begin position="170"/>
        <end position="212"/>
    </location>
</feature>
<evidence type="ECO:0000313" key="2">
    <source>
        <dbReference type="EMBL" id="KXS18957.1"/>
    </source>
</evidence>
<dbReference type="EMBL" id="KQ965740">
    <property type="protein sequence ID" value="KXS18957.1"/>
    <property type="molecule type" value="Genomic_DNA"/>
</dbReference>
<feature type="region of interest" description="Disordered" evidence="1">
    <location>
        <begin position="558"/>
        <end position="694"/>
    </location>
</feature>
<gene>
    <name evidence="2" type="ORF">M427DRAFT_53427</name>
</gene>
<feature type="compositionally biased region" description="Polar residues" evidence="1">
    <location>
        <begin position="635"/>
        <end position="644"/>
    </location>
</feature>
<proteinExistence type="predicted"/>
<feature type="region of interest" description="Disordered" evidence="1">
    <location>
        <begin position="373"/>
        <end position="392"/>
    </location>
</feature>
<accession>A0A139AQC4</accession>
<name>A0A139AQC4_GONPJ</name>
<feature type="compositionally biased region" description="Basic and acidic residues" evidence="1">
    <location>
        <begin position="625"/>
        <end position="634"/>
    </location>
</feature>
<evidence type="ECO:0000256" key="1">
    <source>
        <dbReference type="SAM" id="MobiDB-lite"/>
    </source>
</evidence>
<dbReference type="OrthoDB" id="10649961at2759"/>
<dbReference type="AlphaFoldDB" id="A0A139AQC4"/>
<evidence type="ECO:0000313" key="3">
    <source>
        <dbReference type="Proteomes" id="UP000070544"/>
    </source>
</evidence>
<feature type="compositionally biased region" description="Polar residues" evidence="1">
    <location>
        <begin position="572"/>
        <end position="588"/>
    </location>
</feature>
<protein>
    <submittedName>
        <fullName evidence="2">Uncharacterized protein</fullName>
    </submittedName>
</protein>
<feature type="compositionally biased region" description="Polar residues" evidence="1">
    <location>
        <begin position="609"/>
        <end position="624"/>
    </location>
</feature>
<organism evidence="2 3">
    <name type="scientific">Gonapodya prolifera (strain JEL478)</name>
    <name type="common">Monoblepharis prolifera</name>
    <dbReference type="NCBI Taxonomy" id="1344416"/>
    <lineage>
        <taxon>Eukaryota</taxon>
        <taxon>Fungi</taxon>
        <taxon>Fungi incertae sedis</taxon>
        <taxon>Chytridiomycota</taxon>
        <taxon>Chytridiomycota incertae sedis</taxon>
        <taxon>Monoblepharidomycetes</taxon>
        <taxon>Monoblepharidales</taxon>
        <taxon>Gonapodyaceae</taxon>
        <taxon>Gonapodya</taxon>
    </lineage>
</organism>
<sequence length="694" mass="74246">MTAEMQESDRRWRAPELAVKERKTAIRNLSPKVKQPFSKQGSSVPSGVGSTAVLSLAGDTASLSSETVTMIRKFVRDTLSGLSSSTLSEYIGRLSMVEFAQNLDFFIKNRYGERSNFSDRRYVPKLVEVIDPLVEELALQPENESYQRIVQAWKGRTQIKDEAVSTASLVSDGENNARVENKDSASASSAIPPTSVAPRDTNTNGHPLDGEDEEDAFGLVFGIADGADVAAEAAEAGDSRSTDFVSIEAMPRTGSDADKELNTFICGVAARASLVQNTSIQGLRSTDALLSNSSSLASLSSSHVTSMQADGDYTHRESGYGGGIPAPVTPPELLGNKQSWLEVPRFPMTARDGSIINSKEELLEYAKRIGTRAPSSEQKARDGLSIGGNFFDDRETRQLNSPIYQTANGPMSPNPTAQSLHSLLMVASGGSVSPNGFAIGAPLANQMDLFSGVSYGLVDSAYALHGPPIYGFQAPQVHNSSIETSHLEPRLYPTVYPNASSSPSVVRSLDSYAGSMNEEFWKPPNAYMQSVGLEKQVGDVQSDTAMARGMNVGVETGMRGWLPKNTGHVGSVITSGAGSPQQDPTSAPFTPVERTPPNVDSTVDVETAEQGNGISKHAVQQEQQLDGKAEESGHTEQINGSTAGESEKNIDGSEPGSVRGSEDSPITYSHKRTHEEIALEESSTDDDIKRAKLN</sequence>
<reference evidence="2 3" key="1">
    <citation type="journal article" date="2015" name="Genome Biol. Evol.">
        <title>Phylogenomic analyses indicate that early fungi evolved digesting cell walls of algal ancestors of land plants.</title>
        <authorList>
            <person name="Chang Y."/>
            <person name="Wang S."/>
            <person name="Sekimoto S."/>
            <person name="Aerts A.L."/>
            <person name="Choi C."/>
            <person name="Clum A."/>
            <person name="LaButti K.M."/>
            <person name="Lindquist E.A."/>
            <person name="Yee Ngan C."/>
            <person name="Ohm R.A."/>
            <person name="Salamov A.A."/>
            <person name="Grigoriev I.V."/>
            <person name="Spatafora J.W."/>
            <person name="Berbee M.L."/>
        </authorList>
    </citation>
    <scope>NUCLEOTIDE SEQUENCE [LARGE SCALE GENOMIC DNA]</scope>
    <source>
        <strain evidence="2 3">JEL478</strain>
    </source>
</reference>